<dbReference type="Gene3D" id="1.20.150.20">
    <property type="entry name" value="ATP synthase alpha/beta chain, C-terminal domain"/>
    <property type="match status" value="1"/>
</dbReference>
<dbReference type="InterPro" id="IPR036121">
    <property type="entry name" value="ATPase_F1/V1/A1_a/bsu_N_sf"/>
</dbReference>
<reference evidence="17" key="1">
    <citation type="submission" date="2015-02" db="EMBL/GenBank/DDBJ databases">
        <title>A plastid genome of a nonphotosynthetic diatom.</title>
        <authorList>
            <person name="Kamikawa R."/>
            <person name="Inagaki Y."/>
        </authorList>
    </citation>
    <scope>NUCLEOTIDE SEQUENCE</scope>
    <source>
        <strain evidence="17">IriIs04</strain>
    </source>
</reference>
<evidence type="ECO:0000259" key="14">
    <source>
        <dbReference type="Pfam" id="PF00006"/>
    </source>
</evidence>
<dbReference type="CDD" id="cd18116">
    <property type="entry name" value="ATP-synt_F1_alpha_N"/>
    <property type="match status" value="1"/>
</dbReference>
<dbReference type="CDD" id="cd01132">
    <property type="entry name" value="F1-ATPase_alpha_CD"/>
    <property type="match status" value="1"/>
</dbReference>
<dbReference type="Pfam" id="PF02874">
    <property type="entry name" value="ATP-synt_ab_N"/>
    <property type="match status" value="1"/>
</dbReference>
<evidence type="ECO:0000256" key="5">
    <source>
        <dbReference type="ARBA" id="ARBA00022781"/>
    </source>
</evidence>
<evidence type="ECO:0000313" key="17">
    <source>
        <dbReference type="EMBL" id="BAT70275.1"/>
    </source>
</evidence>
<keyword evidence="11 13" id="KW-0066">ATP synthesis</keyword>
<dbReference type="InterPro" id="IPR000793">
    <property type="entry name" value="ATP_synth_asu_C"/>
</dbReference>
<dbReference type="InterPro" id="IPR033732">
    <property type="entry name" value="ATP_synth_F1_a_nt-bd_dom"/>
</dbReference>
<sequence>MNSLLGFKPNKINEIIKKKIENYEFDSKINNYGTVIQIGDSIALIYGLNKVMNGEILEFEDGTLGIALNLNENSVGAILINSTYKISEGSIVKSTGKLAQIPVGDAFLGRIVNPLGIPIDGKGNIIHNSVRLLETMAPSIINRKSICEPLETGIMAIDSMIPIGKGQRELLIGDRQTGKTTIAIDTILNQKKNKVICIYVGIGQKASTIAQIINILKEKNSLEYTIIVSANANDSVTLQYIAPYAGSTFAEYFMYKGQSTLIIYDDLTKQAIAYRQLSLLLRRPPGREAYPGDIFYLHSRLLERSAKLHDSLGGGSMTALPIIETQSSDVSAYIPTNVISITDGQIFLSNDLFNSGIRPAINVGISVSRVGSSAQIKLMKSISSKLKLELAQFFELESFSQFSSDLDLETKKQLARGMRLRELLKQPKNSPLSSFEQIILIYSGIEGYLDDIDLSYISIFKQKLISHLRSLDISFINSFLVNTNLNDQMKKQLNKIIFTVKESC</sequence>
<keyword evidence="7" id="KW-1278">Translocase</keyword>
<comment type="subcellular location">
    <subcellularLocation>
        <location evidence="1">Membrane</location>
    </subcellularLocation>
</comment>
<evidence type="ECO:0000259" key="16">
    <source>
        <dbReference type="Pfam" id="PF02874"/>
    </source>
</evidence>
<keyword evidence="10 13" id="KW-0139">CF(1)</keyword>
<gene>
    <name evidence="17" type="primary">atpA</name>
</gene>
<dbReference type="InterPro" id="IPR023366">
    <property type="entry name" value="ATP_synth_asu-like_sf"/>
</dbReference>
<dbReference type="InterPro" id="IPR038376">
    <property type="entry name" value="ATP_synth_asu_C_sf"/>
</dbReference>
<dbReference type="InterPro" id="IPR027417">
    <property type="entry name" value="P-loop_NTPase"/>
</dbReference>
<keyword evidence="5 12" id="KW-0375">Hydrogen ion transport</keyword>
<accession>A0A0S3QPN4</accession>
<dbReference type="InterPro" id="IPR004100">
    <property type="entry name" value="ATPase_F1/V1/A1_a/bsu_N"/>
</dbReference>
<evidence type="ECO:0000256" key="1">
    <source>
        <dbReference type="ARBA" id="ARBA00004370"/>
    </source>
</evidence>
<geneLocation type="plastid" evidence="17"/>
<feature type="domain" description="ATPase F1/V1/A1 complex alpha/beta subunit nucleotide-binding" evidence="14">
    <location>
        <begin position="153"/>
        <end position="368"/>
    </location>
</feature>
<protein>
    <recommendedName>
        <fullName evidence="13">ATP synthase subunit alpha</fullName>
    </recommendedName>
</protein>
<evidence type="ECO:0000256" key="11">
    <source>
        <dbReference type="ARBA" id="ARBA00023310"/>
    </source>
</evidence>
<dbReference type="SUPFAM" id="SSF50615">
    <property type="entry name" value="N-terminal domain of alpha and beta subunits of F1 ATP synthase"/>
    <property type="match status" value="1"/>
</dbReference>
<dbReference type="HAMAP" id="MF_01346">
    <property type="entry name" value="ATP_synth_alpha_bact"/>
    <property type="match status" value="1"/>
</dbReference>
<dbReference type="FunFam" id="3.40.50.300:FF:000002">
    <property type="entry name" value="ATP synthase subunit alpha"/>
    <property type="match status" value="1"/>
</dbReference>
<dbReference type="GO" id="GO:0046933">
    <property type="term" value="F:proton-transporting ATP synthase activity, rotational mechanism"/>
    <property type="evidence" value="ECO:0007669"/>
    <property type="project" value="InterPro"/>
</dbReference>
<keyword evidence="9" id="KW-0472">Membrane</keyword>
<dbReference type="AlphaFoldDB" id="A0A0S3QPN4"/>
<dbReference type="NCBIfam" id="TIGR00962">
    <property type="entry name" value="atpA"/>
    <property type="match status" value="1"/>
</dbReference>
<dbReference type="EMBL" id="LC028895">
    <property type="protein sequence ID" value="BAT70275.1"/>
    <property type="molecule type" value="Genomic_DNA"/>
</dbReference>
<dbReference type="Gene3D" id="2.40.30.20">
    <property type="match status" value="1"/>
</dbReference>
<dbReference type="NCBIfam" id="NF009884">
    <property type="entry name" value="PRK13343.1"/>
    <property type="match status" value="1"/>
</dbReference>
<keyword evidence="8 12" id="KW-0406">Ion transport</keyword>
<organism evidence="17">
    <name type="scientific">Nitzschia sp. IriIs04</name>
    <dbReference type="NCBI Taxonomy" id="1444690"/>
    <lineage>
        <taxon>Eukaryota</taxon>
        <taxon>Sar</taxon>
        <taxon>Stramenopiles</taxon>
        <taxon>Ochrophyta</taxon>
        <taxon>Bacillariophyta</taxon>
        <taxon>Bacillariophyceae</taxon>
        <taxon>Bacillariophycidae</taxon>
        <taxon>Bacillariales</taxon>
        <taxon>Bacillariaceae</taxon>
        <taxon>Nitzschia</taxon>
    </lineage>
</organism>
<evidence type="ECO:0000259" key="15">
    <source>
        <dbReference type="Pfam" id="PF00306"/>
    </source>
</evidence>
<dbReference type="PANTHER" id="PTHR48082">
    <property type="entry name" value="ATP SYNTHASE SUBUNIT ALPHA, MITOCHONDRIAL"/>
    <property type="match status" value="1"/>
</dbReference>
<comment type="similarity">
    <text evidence="2 12">Belongs to the ATPase alpha/beta chains family.</text>
</comment>
<dbReference type="GeneID" id="26522646"/>
<dbReference type="Pfam" id="PF00006">
    <property type="entry name" value="ATP-synt_ab"/>
    <property type="match status" value="1"/>
</dbReference>
<dbReference type="GO" id="GO:0043531">
    <property type="term" value="F:ADP binding"/>
    <property type="evidence" value="ECO:0007669"/>
    <property type="project" value="TreeGrafter"/>
</dbReference>
<dbReference type="GO" id="GO:0005524">
    <property type="term" value="F:ATP binding"/>
    <property type="evidence" value="ECO:0007669"/>
    <property type="project" value="UniProtKB-KW"/>
</dbReference>
<dbReference type="GO" id="GO:0045259">
    <property type="term" value="C:proton-transporting ATP synthase complex"/>
    <property type="evidence" value="ECO:0007669"/>
    <property type="project" value="UniProtKB-KW"/>
</dbReference>
<dbReference type="PROSITE" id="PS00152">
    <property type="entry name" value="ATPASE_ALPHA_BETA"/>
    <property type="match status" value="1"/>
</dbReference>
<evidence type="ECO:0000256" key="12">
    <source>
        <dbReference type="RuleBase" id="RU000339"/>
    </source>
</evidence>
<dbReference type="CDD" id="cd18113">
    <property type="entry name" value="ATP-synt_F1_alpha_C"/>
    <property type="match status" value="1"/>
</dbReference>
<dbReference type="SUPFAM" id="SSF47917">
    <property type="entry name" value="C-terminal domain of alpha and beta subunits of F1 ATP synthase"/>
    <property type="match status" value="1"/>
</dbReference>
<dbReference type="RefSeq" id="YP_009193350.1">
    <property type="nucleotide sequence ID" value="NC_028737.1"/>
</dbReference>
<dbReference type="InterPro" id="IPR020003">
    <property type="entry name" value="ATPase_a/bsu_AS"/>
</dbReference>
<evidence type="ECO:0000256" key="2">
    <source>
        <dbReference type="ARBA" id="ARBA00008936"/>
    </source>
</evidence>
<evidence type="ECO:0000256" key="8">
    <source>
        <dbReference type="ARBA" id="ARBA00023065"/>
    </source>
</evidence>
<evidence type="ECO:0000256" key="9">
    <source>
        <dbReference type="ARBA" id="ARBA00023136"/>
    </source>
</evidence>
<keyword evidence="4 13" id="KW-0547">Nucleotide-binding</keyword>
<dbReference type="SUPFAM" id="SSF52540">
    <property type="entry name" value="P-loop containing nucleoside triphosphate hydrolases"/>
    <property type="match status" value="1"/>
</dbReference>
<dbReference type="Gene3D" id="3.40.50.300">
    <property type="entry name" value="P-loop containing nucleotide triphosphate hydrolases"/>
    <property type="match status" value="1"/>
</dbReference>
<feature type="domain" description="ATPase F1/V1/A1 complex alpha/beta subunit N-terminal" evidence="16">
    <location>
        <begin position="31"/>
        <end position="96"/>
    </location>
</feature>
<dbReference type="FunFam" id="1.20.150.20:FF:000001">
    <property type="entry name" value="ATP synthase subunit alpha"/>
    <property type="match status" value="1"/>
</dbReference>
<dbReference type="Pfam" id="PF00306">
    <property type="entry name" value="ATP-synt_ab_C"/>
    <property type="match status" value="1"/>
</dbReference>
<dbReference type="InterPro" id="IPR000194">
    <property type="entry name" value="ATPase_F1/V1/A1_a/bsu_nucl-bd"/>
</dbReference>
<evidence type="ECO:0000256" key="13">
    <source>
        <dbReference type="RuleBase" id="RU003551"/>
    </source>
</evidence>
<keyword evidence="6 13" id="KW-0067">ATP-binding</keyword>
<evidence type="ECO:0000256" key="7">
    <source>
        <dbReference type="ARBA" id="ARBA00022967"/>
    </source>
</evidence>
<dbReference type="InterPro" id="IPR005294">
    <property type="entry name" value="ATP_synth_F1_asu"/>
</dbReference>
<feature type="domain" description="ATP synthase alpha subunit C-terminal" evidence="15">
    <location>
        <begin position="375"/>
        <end position="497"/>
    </location>
</feature>
<proteinExistence type="inferred from homology"/>
<keyword evidence="3 12" id="KW-0813">Transport</keyword>
<evidence type="ECO:0000256" key="6">
    <source>
        <dbReference type="ARBA" id="ARBA00022840"/>
    </source>
</evidence>
<evidence type="ECO:0000256" key="4">
    <source>
        <dbReference type="ARBA" id="ARBA00022741"/>
    </source>
</evidence>
<comment type="function">
    <text evidence="13">Produces ATP from ADP in the presence of a proton gradient across the membrane.</text>
</comment>
<name>A0A0S3QPN4_9STRA</name>
<evidence type="ECO:0000256" key="3">
    <source>
        <dbReference type="ARBA" id="ARBA00022448"/>
    </source>
</evidence>
<dbReference type="PANTHER" id="PTHR48082:SF2">
    <property type="entry name" value="ATP SYNTHASE SUBUNIT ALPHA, MITOCHONDRIAL"/>
    <property type="match status" value="1"/>
</dbReference>
<evidence type="ECO:0000256" key="10">
    <source>
        <dbReference type="ARBA" id="ARBA00023196"/>
    </source>
</evidence>
<keyword evidence="17" id="KW-0934">Plastid</keyword>